<name>A0ABQ8CBW4_BRANA</name>
<evidence type="ECO:0000313" key="2">
    <source>
        <dbReference type="EMBL" id="KAH0914227.1"/>
    </source>
</evidence>
<dbReference type="EMBL" id="JAGKQM010000008">
    <property type="protein sequence ID" value="KAH0914227.1"/>
    <property type="molecule type" value="Genomic_DNA"/>
</dbReference>
<feature type="compositionally biased region" description="Basic and acidic residues" evidence="1">
    <location>
        <begin position="76"/>
        <end position="137"/>
    </location>
</feature>
<feature type="compositionally biased region" description="Polar residues" evidence="1">
    <location>
        <begin position="23"/>
        <end position="41"/>
    </location>
</feature>
<accession>A0ABQ8CBW4</accession>
<organism evidence="2 3">
    <name type="scientific">Brassica napus</name>
    <name type="common">Rape</name>
    <dbReference type="NCBI Taxonomy" id="3708"/>
    <lineage>
        <taxon>Eukaryota</taxon>
        <taxon>Viridiplantae</taxon>
        <taxon>Streptophyta</taxon>
        <taxon>Embryophyta</taxon>
        <taxon>Tracheophyta</taxon>
        <taxon>Spermatophyta</taxon>
        <taxon>Magnoliopsida</taxon>
        <taxon>eudicotyledons</taxon>
        <taxon>Gunneridae</taxon>
        <taxon>Pentapetalae</taxon>
        <taxon>rosids</taxon>
        <taxon>malvids</taxon>
        <taxon>Brassicales</taxon>
        <taxon>Brassicaceae</taxon>
        <taxon>Brassiceae</taxon>
        <taxon>Brassica</taxon>
    </lineage>
</organism>
<feature type="compositionally biased region" description="Basic and acidic residues" evidence="1">
    <location>
        <begin position="10"/>
        <end position="20"/>
    </location>
</feature>
<reference evidence="2 3" key="1">
    <citation type="submission" date="2021-05" db="EMBL/GenBank/DDBJ databases">
        <title>Genome Assembly of Synthetic Allotetraploid Brassica napus Reveals Homoeologous Exchanges between Subgenomes.</title>
        <authorList>
            <person name="Davis J.T."/>
        </authorList>
    </citation>
    <scope>NUCLEOTIDE SEQUENCE [LARGE SCALE GENOMIC DNA]</scope>
    <source>
        <strain evidence="3">cv. Da-Ae</strain>
        <tissue evidence="2">Seedling</tissue>
    </source>
</reference>
<evidence type="ECO:0000256" key="1">
    <source>
        <dbReference type="SAM" id="MobiDB-lite"/>
    </source>
</evidence>
<dbReference type="Proteomes" id="UP000824890">
    <property type="component" value="Unassembled WGS sequence"/>
</dbReference>
<evidence type="ECO:0000313" key="3">
    <source>
        <dbReference type="Proteomes" id="UP000824890"/>
    </source>
</evidence>
<sequence>MEYALNVPPPKEEAVVDKADNSPPRTCTATENPPSRFQTEINPWKPLRDRLTGLTRNTCGEHQDTQRNTATPPSEEIEKRLQPSEPSHPRREQKRERRGEKEESSDGRGRTGAEEAADHPTRSATRRESRREKGEPS</sequence>
<keyword evidence="3" id="KW-1185">Reference proteome</keyword>
<feature type="region of interest" description="Disordered" evidence="1">
    <location>
        <begin position="1"/>
        <end position="137"/>
    </location>
</feature>
<proteinExistence type="predicted"/>
<gene>
    <name evidence="2" type="ORF">HID58_028673</name>
</gene>
<comment type="caution">
    <text evidence="2">The sequence shown here is derived from an EMBL/GenBank/DDBJ whole genome shotgun (WGS) entry which is preliminary data.</text>
</comment>
<protein>
    <submittedName>
        <fullName evidence="2">Uncharacterized protein</fullName>
    </submittedName>
</protein>